<reference evidence="1 2" key="1">
    <citation type="journal article" date="2020" name="Phytopathology">
        <title>Genome Sequence Resources of Colletotrichum truncatum, C. plurivorum, C. musicola, and C. sojae: Four Species Pathogenic to Soybean (Glycine max).</title>
        <authorList>
            <person name="Rogerio F."/>
            <person name="Boufleur T.R."/>
            <person name="Ciampi-Guillardi M."/>
            <person name="Sukno S.A."/>
            <person name="Thon M.R."/>
            <person name="Massola Junior N.S."/>
            <person name="Baroncelli R."/>
        </authorList>
    </citation>
    <scope>NUCLEOTIDE SEQUENCE [LARGE SCALE GENOMIC DNA]</scope>
    <source>
        <strain evidence="1 2">CMES1059</strain>
    </source>
</reference>
<sequence length="385" mass="43662">MKTKFSQDMFGRLPEELQLQIIKLSPDLSSLWSLAQASSTVGGVLDRSPLEIVEAVLELTVPLQTRRLMRAVLRGRALCFPASLSEARRIATIDSTAATDGTPPLDSDQVRVVRSFLATAENIHAWSHACLDHLIKRSMELRPSTLVRLGTGQSCQETFQRAESHDDHLPRHTGPPSWVEEQRMTKAFWRLQFFIELQRAGESGHLGAHWPGQDVDMLLTSTLGEFYEVFDFERQQILTAYDFFLTITSRPGTMQISLRDNAHGLPTILQTEGTISNLMGPCAEQPSFGFGEDTFHQGPEHLDTTPMSYHFQDIMSGHDPKGSPLMGIPFEPYRKFGFAIWDNKRMIDLGLRDPKSKSIFKNRTFYYFRWRSILTEEELALGQSQ</sequence>
<evidence type="ECO:0000313" key="1">
    <source>
        <dbReference type="EMBL" id="KAL0943116.1"/>
    </source>
</evidence>
<name>A0ACC3ZG93_COLTU</name>
<dbReference type="EMBL" id="VUJX02000001">
    <property type="protein sequence ID" value="KAL0943116.1"/>
    <property type="molecule type" value="Genomic_DNA"/>
</dbReference>
<comment type="caution">
    <text evidence="1">The sequence shown here is derived from an EMBL/GenBank/DDBJ whole genome shotgun (WGS) entry which is preliminary data.</text>
</comment>
<keyword evidence="2" id="KW-1185">Reference proteome</keyword>
<evidence type="ECO:0000313" key="2">
    <source>
        <dbReference type="Proteomes" id="UP000805649"/>
    </source>
</evidence>
<gene>
    <name evidence="1" type="ORF">CTRU02_201002</name>
</gene>
<organism evidence="1 2">
    <name type="scientific">Colletotrichum truncatum</name>
    <name type="common">Anthracnose fungus</name>
    <name type="synonym">Colletotrichum capsici</name>
    <dbReference type="NCBI Taxonomy" id="5467"/>
    <lineage>
        <taxon>Eukaryota</taxon>
        <taxon>Fungi</taxon>
        <taxon>Dikarya</taxon>
        <taxon>Ascomycota</taxon>
        <taxon>Pezizomycotina</taxon>
        <taxon>Sordariomycetes</taxon>
        <taxon>Hypocreomycetidae</taxon>
        <taxon>Glomerellales</taxon>
        <taxon>Glomerellaceae</taxon>
        <taxon>Colletotrichum</taxon>
        <taxon>Colletotrichum truncatum species complex</taxon>
    </lineage>
</organism>
<dbReference type="Proteomes" id="UP000805649">
    <property type="component" value="Unassembled WGS sequence"/>
</dbReference>
<protein>
    <submittedName>
        <fullName evidence="1">Uncharacterized protein</fullName>
    </submittedName>
</protein>
<proteinExistence type="predicted"/>
<accession>A0ACC3ZG93</accession>